<dbReference type="RefSeq" id="WP_012499541.1">
    <property type="nucleotide sequence ID" value="NC_011026.1"/>
</dbReference>
<dbReference type="eggNOG" id="COG2191">
    <property type="taxonomic scope" value="Bacteria"/>
</dbReference>
<sequence>MNLKLYLLASFIILFITGCSNEKPSPPPLSQNEAKENSLYHQAGIIKLQDSLAAAFGYKKAGEDFFEFTLDDVGKYTGHICPGITSGFLMTKQALAALYPNDEMPQRGNVSVVSSSLTDHLAVASYILRDEPCQKQHAACVDKSLQGEKGTLTMIFKRNDTGKMVRVVFNRAKLMTPEKMGTIRPLKEKVLNGKASDEERKLFAESVQSVVKTAITAMPEGVITLSEITDYKFPEAK</sequence>
<dbReference type="PROSITE" id="PS51257">
    <property type="entry name" value="PROKAR_LIPOPROTEIN"/>
    <property type="match status" value="1"/>
</dbReference>
<dbReference type="AlphaFoldDB" id="B3QXI3"/>
<protein>
    <recommendedName>
        <fullName evidence="2">Formylmethanofuran dehydrogenase subunit E domain-containing protein</fullName>
    </recommendedName>
</protein>
<dbReference type="Pfam" id="PF02663">
    <property type="entry name" value="FmdE"/>
    <property type="match status" value="1"/>
</dbReference>
<dbReference type="KEGG" id="cts:Ctha_0992"/>
<dbReference type="InterPro" id="IPR003814">
    <property type="entry name" value="FmdEsu_dom"/>
</dbReference>
<name>B3QXI3_CHLT3</name>
<proteinExistence type="predicted"/>
<dbReference type="STRING" id="517418.Ctha_0992"/>
<evidence type="ECO:0000313" key="4">
    <source>
        <dbReference type="Proteomes" id="UP000001208"/>
    </source>
</evidence>
<feature type="domain" description="Formylmethanofuran dehydrogenase subunit E" evidence="2">
    <location>
        <begin position="78"/>
        <end position="220"/>
    </location>
</feature>
<dbReference type="SUPFAM" id="SSF143555">
    <property type="entry name" value="FwdE-like"/>
    <property type="match status" value="1"/>
</dbReference>
<evidence type="ECO:0000313" key="3">
    <source>
        <dbReference type="EMBL" id="ACF13457.1"/>
    </source>
</evidence>
<evidence type="ECO:0000256" key="1">
    <source>
        <dbReference type="SAM" id="SignalP"/>
    </source>
</evidence>
<gene>
    <name evidence="3" type="ordered locus">Ctha_0992</name>
</gene>
<reference evidence="3 4" key="1">
    <citation type="submission" date="2008-06" db="EMBL/GenBank/DDBJ databases">
        <title>Complete sequence of Chloroherpeton thalassium ATCC 35110.</title>
        <authorList>
            <consortium name="US DOE Joint Genome Institute"/>
            <person name="Lucas S."/>
            <person name="Copeland A."/>
            <person name="Lapidus A."/>
            <person name="Glavina del Rio T."/>
            <person name="Dalin E."/>
            <person name="Tice H."/>
            <person name="Bruce D."/>
            <person name="Goodwin L."/>
            <person name="Pitluck S."/>
            <person name="Schmutz J."/>
            <person name="Larimer F."/>
            <person name="Land M."/>
            <person name="Hauser L."/>
            <person name="Kyrpides N."/>
            <person name="Mikhailova N."/>
            <person name="Liu Z."/>
            <person name="Li T."/>
            <person name="Zhao F."/>
            <person name="Overmann J."/>
            <person name="Bryant D.A."/>
            <person name="Richardson P."/>
        </authorList>
    </citation>
    <scope>NUCLEOTIDE SEQUENCE [LARGE SCALE GENOMIC DNA]</scope>
    <source>
        <strain evidence="4">ATCC 35110 / GB-78</strain>
    </source>
</reference>
<accession>B3QXI3</accession>
<organism evidence="3 4">
    <name type="scientific">Chloroherpeton thalassium (strain ATCC 35110 / GB-78)</name>
    <dbReference type="NCBI Taxonomy" id="517418"/>
    <lineage>
        <taxon>Bacteria</taxon>
        <taxon>Pseudomonadati</taxon>
        <taxon>Chlorobiota</taxon>
        <taxon>Chlorobiia</taxon>
        <taxon>Chlorobiales</taxon>
        <taxon>Chloroherpetonaceae</taxon>
        <taxon>Chloroherpeton</taxon>
    </lineage>
</organism>
<dbReference type="HOGENOM" id="CLU_1169023_0_0_10"/>
<dbReference type="EMBL" id="CP001100">
    <property type="protein sequence ID" value="ACF13457.1"/>
    <property type="molecule type" value="Genomic_DNA"/>
</dbReference>
<keyword evidence="4" id="KW-1185">Reference proteome</keyword>
<feature type="signal peptide" evidence="1">
    <location>
        <begin position="1"/>
        <end position="22"/>
    </location>
</feature>
<keyword evidence="1" id="KW-0732">Signal</keyword>
<dbReference type="Proteomes" id="UP000001208">
    <property type="component" value="Chromosome"/>
</dbReference>
<feature type="chain" id="PRO_5002797747" description="Formylmethanofuran dehydrogenase subunit E domain-containing protein" evidence="1">
    <location>
        <begin position="23"/>
        <end position="237"/>
    </location>
</feature>
<evidence type="ECO:0000259" key="2">
    <source>
        <dbReference type="Pfam" id="PF02663"/>
    </source>
</evidence>
<dbReference type="OrthoDB" id="824310at2"/>